<reference evidence="5 6" key="1">
    <citation type="journal article" date="2015" name="Genome Announc.">
        <title>Expanding the biotechnology potential of lactobacilli through comparative genomics of 213 strains and associated genera.</title>
        <authorList>
            <person name="Sun Z."/>
            <person name="Harris H.M."/>
            <person name="McCann A."/>
            <person name="Guo C."/>
            <person name="Argimon S."/>
            <person name="Zhang W."/>
            <person name="Yang X."/>
            <person name="Jeffery I.B."/>
            <person name="Cooney J.C."/>
            <person name="Kagawa T.F."/>
            <person name="Liu W."/>
            <person name="Song Y."/>
            <person name="Salvetti E."/>
            <person name="Wrobel A."/>
            <person name="Rasinkangas P."/>
            <person name="Parkhill J."/>
            <person name="Rea M.C."/>
            <person name="O'Sullivan O."/>
            <person name="Ritari J."/>
            <person name="Douillard F.P."/>
            <person name="Paul Ross R."/>
            <person name="Yang R."/>
            <person name="Briner A.E."/>
            <person name="Felis G.E."/>
            <person name="de Vos W.M."/>
            <person name="Barrangou R."/>
            <person name="Klaenhammer T.R."/>
            <person name="Caufield P.W."/>
            <person name="Cui Y."/>
            <person name="Zhang H."/>
            <person name="O'Toole P.W."/>
        </authorList>
    </citation>
    <scope>NUCLEOTIDE SEQUENCE [LARGE SCALE GENOMIC DNA]</scope>
    <source>
        <strain evidence="5 6">DSM 20690</strain>
    </source>
</reference>
<protein>
    <recommendedName>
        <fullName evidence="4">HTH gntR-type domain-containing protein</fullName>
    </recommendedName>
</protein>
<dbReference type="Pfam" id="PF07702">
    <property type="entry name" value="UTRA"/>
    <property type="match status" value="1"/>
</dbReference>
<evidence type="ECO:0000256" key="3">
    <source>
        <dbReference type="ARBA" id="ARBA00023163"/>
    </source>
</evidence>
<dbReference type="PROSITE" id="PS50949">
    <property type="entry name" value="HTH_GNTR"/>
    <property type="match status" value="1"/>
</dbReference>
<evidence type="ECO:0000256" key="2">
    <source>
        <dbReference type="ARBA" id="ARBA00023125"/>
    </source>
</evidence>
<keyword evidence="6" id="KW-1185">Reference proteome</keyword>
<accession>A0A0R2JY50</accession>
<evidence type="ECO:0000259" key="4">
    <source>
        <dbReference type="PROSITE" id="PS50949"/>
    </source>
</evidence>
<dbReference type="InterPro" id="IPR011663">
    <property type="entry name" value="UTRA"/>
</dbReference>
<dbReference type="GO" id="GO:0003700">
    <property type="term" value="F:DNA-binding transcription factor activity"/>
    <property type="evidence" value="ECO:0007669"/>
    <property type="project" value="InterPro"/>
</dbReference>
<evidence type="ECO:0000313" key="6">
    <source>
        <dbReference type="Proteomes" id="UP000051565"/>
    </source>
</evidence>
<dbReference type="SUPFAM" id="SSF64288">
    <property type="entry name" value="Chorismate lyase-like"/>
    <property type="match status" value="1"/>
</dbReference>
<sequence length="233" mass="26659">MTIPVYIQIHNDMKQKIENEKWLVGTKIPSERKLAEHYDVSRMTLRQAVQALIDEGLLRREIGSGTFVTSKKVQEHMSGISSFTDTMISQGKTPSSKTLSYKIIEPTFKEAEVLELAPNERVLRMERLRYGNQIPICLETTTVSANLVKEMSQEDVTSSLYRSLEQQMGLIPVGAKQYISAILASDPTAELLKIKTGDPILKLKQISYFKNQKPFEFVETQYVAERFEFYLNQ</sequence>
<dbReference type="Gene3D" id="1.10.10.10">
    <property type="entry name" value="Winged helix-like DNA-binding domain superfamily/Winged helix DNA-binding domain"/>
    <property type="match status" value="1"/>
</dbReference>
<dbReference type="InterPro" id="IPR028978">
    <property type="entry name" value="Chorismate_lyase_/UTRA_dom_sf"/>
</dbReference>
<dbReference type="CDD" id="cd07377">
    <property type="entry name" value="WHTH_GntR"/>
    <property type="match status" value="1"/>
</dbReference>
<dbReference type="Pfam" id="PF00392">
    <property type="entry name" value="GntR"/>
    <property type="match status" value="1"/>
</dbReference>
<dbReference type="PRINTS" id="PR00035">
    <property type="entry name" value="HTHGNTR"/>
</dbReference>
<dbReference type="InterPro" id="IPR036388">
    <property type="entry name" value="WH-like_DNA-bd_sf"/>
</dbReference>
<keyword evidence="1" id="KW-0805">Transcription regulation</keyword>
<dbReference type="SMART" id="SM00866">
    <property type="entry name" value="UTRA"/>
    <property type="match status" value="1"/>
</dbReference>
<dbReference type="SUPFAM" id="SSF46785">
    <property type="entry name" value="Winged helix' DNA-binding domain"/>
    <property type="match status" value="1"/>
</dbReference>
<dbReference type="GO" id="GO:0045892">
    <property type="term" value="P:negative regulation of DNA-templated transcription"/>
    <property type="evidence" value="ECO:0007669"/>
    <property type="project" value="TreeGrafter"/>
</dbReference>
<dbReference type="Gene3D" id="3.40.1410.10">
    <property type="entry name" value="Chorismate lyase-like"/>
    <property type="match status" value="1"/>
</dbReference>
<feature type="domain" description="HTH gntR-type" evidence="4">
    <location>
        <begin position="3"/>
        <end position="71"/>
    </location>
</feature>
<dbReference type="RefSeq" id="WP_056997672.1">
    <property type="nucleotide sequence ID" value="NZ_FUXS01000001.1"/>
</dbReference>
<organism evidence="5 6">
    <name type="scientific">Fructilactobacillus lindneri DSM 20690 = JCM 11027</name>
    <dbReference type="NCBI Taxonomy" id="1122148"/>
    <lineage>
        <taxon>Bacteria</taxon>
        <taxon>Bacillati</taxon>
        <taxon>Bacillota</taxon>
        <taxon>Bacilli</taxon>
        <taxon>Lactobacillales</taxon>
        <taxon>Lactobacillaceae</taxon>
        <taxon>Fructilactobacillus</taxon>
    </lineage>
</organism>
<keyword evidence="3" id="KW-0804">Transcription</keyword>
<dbReference type="FunFam" id="1.10.10.10:FF:000079">
    <property type="entry name" value="GntR family transcriptional regulator"/>
    <property type="match status" value="1"/>
</dbReference>
<evidence type="ECO:0000256" key="1">
    <source>
        <dbReference type="ARBA" id="ARBA00023015"/>
    </source>
</evidence>
<evidence type="ECO:0000313" key="5">
    <source>
        <dbReference type="EMBL" id="KRN79351.1"/>
    </source>
</evidence>
<dbReference type="EMBL" id="JQBT01000032">
    <property type="protein sequence ID" value="KRN79351.1"/>
    <property type="molecule type" value="Genomic_DNA"/>
</dbReference>
<comment type="caution">
    <text evidence="5">The sequence shown here is derived from an EMBL/GenBank/DDBJ whole genome shotgun (WGS) entry which is preliminary data.</text>
</comment>
<dbReference type="InterPro" id="IPR036390">
    <property type="entry name" value="WH_DNA-bd_sf"/>
</dbReference>
<dbReference type="AlphaFoldDB" id="A0A0R2JY50"/>
<dbReference type="InterPro" id="IPR050679">
    <property type="entry name" value="Bact_HTH_transcr_reg"/>
</dbReference>
<dbReference type="GeneID" id="61249295"/>
<dbReference type="OrthoDB" id="9815017at2"/>
<proteinExistence type="predicted"/>
<dbReference type="SMART" id="SM00345">
    <property type="entry name" value="HTH_GNTR"/>
    <property type="match status" value="1"/>
</dbReference>
<dbReference type="GO" id="GO:0003677">
    <property type="term" value="F:DNA binding"/>
    <property type="evidence" value="ECO:0007669"/>
    <property type="project" value="UniProtKB-KW"/>
</dbReference>
<dbReference type="PATRIC" id="fig|1122148.6.peg.783"/>
<dbReference type="Proteomes" id="UP000051565">
    <property type="component" value="Unassembled WGS sequence"/>
</dbReference>
<dbReference type="STRING" id="53444.AYR59_00180"/>
<name>A0A0R2JY50_9LACO</name>
<dbReference type="PANTHER" id="PTHR44846:SF1">
    <property type="entry name" value="MANNOSYL-D-GLYCERATE TRANSPORT_METABOLISM SYSTEM REPRESSOR MNGR-RELATED"/>
    <property type="match status" value="1"/>
</dbReference>
<dbReference type="PANTHER" id="PTHR44846">
    <property type="entry name" value="MANNOSYL-D-GLYCERATE TRANSPORT/METABOLISM SYSTEM REPRESSOR MNGR-RELATED"/>
    <property type="match status" value="1"/>
</dbReference>
<dbReference type="InterPro" id="IPR000524">
    <property type="entry name" value="Tscrpt_reg_HTH_GntR"/>
</dbReference>
<gene>
    <name evidence="5" type="ORF">IV52_GL000760</name>
</gene>
<keyword evidence="2" id="KW-0238">DNA-binding</keyword>